<gene>
    <name evidence="1" type="ORF">PUN28_015207</name>
</gene>
<dbReference type="EMBL" id="JADYXP020000016">
    <property type="protein sequence ID" value="KAL0108503.1"/>
    <property type="molecule type" value="Genomic_DNA"/>
</dbReference>
<evidence type="ECO:0000313" key="2">
    <source>
        <dbReference type="Proteomes" id="UP001430953"/>
    </source>
</evidence>
<protein>
    <submittedName>
        <fullName evidence="1">Uncharacterized protein</fullName>
    </submittedName>
</protein>
<reference evidence="1 2" key="1">
    <citation type="submission" date="2023-03" db="EMBL/GenBank/DDBJ databases">
        <title>High recombination rates correlate with genetic variation in Cardiocondyla obscurior ants.</title>
        <authorList>
            <person name="Errbii M."/>
        </authorList>
    </citation>
    <scope>NUCLEOTIDE SEQUENCE [LARGE SCALE GENOMIC DNA]</scope>
    <source>
        <strain evidence="1">Alpha-2009</strain>
        <tissue evidence="1">Whole body</tissue>
    </source>
</reference>
<dbReference type="Proteomes" id="UP001430953">
    <property type="component" value="Unassembled WGS sequence"/>
</dbReference>
<keyword evidence="2" id="KW-1185">Reference proteome</keyword>
<organism evidence="1 2">
    <name type="scientific">Cardiocondyla obscurior</name>
    <dbReference type="NCBI Taxonomy" id="286306"/>
    <lineage>
        <taxon>Eukaryota</taxon>
        <taxon>Metazoa</taxon>
        <taxon>Ecdysozoa</taxon>
        <taxon>Arthropoda</taxon>
        <taxon>Hexapoda</taxon>
        <taxon>Insecta</taxon>
        <taxon>Pterygota</taxon>
        <taxon>Neoptera</taxon>
        <taxon>Endopterygota</taxon>
        <taxon>Hymenoptera</taxon>
        <taxon>Apocrita</taxon>
        <taxon>Aculeata</taxon>
        <taxon>Formicoidea</taxon>
        <taxon>Formicidae</taxon>
        <taxon>Myrmicinae</taxon>
        <taxon>Cardiocondyla</taxon>
    </lineage>
</organism>
<dbReference type="AlphaFoldDB" id="A0AAW2F163"/>
<comment type="caution">
    <text evidence="1">The sequence shown here is derived from an EMBL/GenBank/DDBJ whole genome shotgun (WGS) entry which is preliminary data.</text>
</comment>
<proteinExistence type="predicted"/>
<evidence type="ECO:0000313" key="1">
    <source>
        <dbReference type="EMBL" id="KAL0108503.1"/>
    </source>
</evidence>
<accession>A0AAW2F163</accession>
<name>A0AAW2F163_9HYME</name>
<sequence length="165" mass="19325">MSLVYCSHRISHTLRNHSQTQSDARYEVRNDHERVSTSDLSALSREILSFPHASIPKSSLEKFPRENLINCAINCRQFHIMRAVDNLIKSLIPTLEICPSFLTSLQNYEEKIIRFTRKVAVNVKILLRFRTTLFAWIDCMINGNKNKDYYNIHIINIIITEIIYN</sequence>